<gene>
    <name evidence="3" type="ORF">OM076_05555</name>
</gene>
<dbReference type="InterPro" id="IPR000120">
    <property type="entry name" value="Amidase"/>
</dbReference>
<dbReference type="SUPFAM" id="SSF75304">
    <property type="entry name" value="Amidase signature (AS) enzymes"/>
    <property type="match status" value="1"/>
</dbReference>
<protein>
    <submittedName>
        <fullName evidence="3">Amidase</fullName>
    </submittedName>
</protein>
<dbReference type="PROSITE" id="PS00571">
    <property type="entry name" value="AMIDASES"/>
    <property type="match status" value="1"/>
</dbReference>
<organism evidence="3 4">
    <name type="scientific">Solirubrobacter ginsenosidimutans</name>
    <dbReference type="NCBI Taxonomy" id="490573"/>
    <lineage>
        <taxon>Bacteria</taxon>
        <taxon>Bacillati</taxon>
        <taxon>Actinomycetota</taxon>
        <taxon>Thermoleophilia</taxon>
        <taxon>Solirubrobacterales</taxon>
        <taxon>Solirubrobacteraceae</taxon>
        <taxon>Solirubrobacter</taxon>
    </lineage>
</organism>
<dbReference type="RefSeq" id="WP_270038489.1">
    <property type="nucleotide sequence ID" value="NZ_JAPDOD010000003.1"/>
</dbReference>
<dbReference type="Proteomes" id="UP001149140">
    <property type="component" value="Unassembled WGS sequence"/>
</dbReference>
<keyword evidence="4" id="KW-1185">Reference proteome</keyword>
<evidence type="ECO:0000313" key="3">
    <source>
        <dbReference type="EMBL" id="MDA0159719.1"/>
    </source>
</evidence>
<accession>A0A9X3RZ13</accession>
<reference evidence="3" key="1">
    <citation type="submission" date="2022-10" db="EMBL/GenBank/DDBJ databases">
        <title>The WGS of Solirubrobacter ginsenosidimutans DSM 21036.</title>
        <authorList>
            <person name="Jiang Z."/>
        </authorList>
    </citation>
    <scope>NUCLEOTIDE SEQUENCE</scope>
    <source>
        <strain evidence="3">DSM 21036</strain>
    </source>
</reference>
<dbReference type="PANTHER" id="PTHR11895">
    <property type="entry name" value="TRANSAMIDASE"/>
    <property type="match status" value="1"/>
</dbReference>
<comment type="caution">
    <text evidence="3">The sequence shown here is derived from an EMBL/GenBank/DDBJ whole genome shotgun (WGS) entry which is preliminary data.</text>
</comment>
<dbReference type="Gene3D" id="3.90.1300.10">
    <property type="entry name" value="Amidase signature (AS) domain"/>
    <property type="match status" value="1"/>
</dbReference>
<evidence type="ECO:0000256" key="1">
    <source>
        <dbReference type="ARBA" id="ARBA00009199"/>
    </source>
</evidence>
<dbReference type="AlphaFoldDB" id="A0A9X3RZ13"/>
<name>A0A9X3RZ13_9ACTN</name>
<dbReference type="InterPro" id="IPR020556">
    <property type="entry name" value="Amidase_CS"/>
</dbReference>
<dbReference type="InterPro" id="IPR023631">
    <property type="entry name" value="Amidase_dom"/>
</dbReference>
<dbReference type="GO" id="GO:0003824">
    <property type="term" value="F:catalytic activity"/>
    <property type="evidence" value="ECO:0007669"/>
    <property type="project" value="InterPro"/>
</dbReference>
<dbReference type="PANTHER" id="PTHR11895:SF7">
    <property type="entry name" value="GLUTAMYL-TRNA(GLN) AMIDOTRANSFERASE SUBUNIT A, MITOCHONDRIAL"/>
    <property type="match status" value="1"/>
</dbReference>
<feature type="domain" description="Amidase" evidence="2">
    <location>
        <begin position="24"/>
        <end position="438"/>
    </location>
</feature>
<dbReference type="InterPro" id="IPR036928">
    <property type="entry name" value="AS_sf"/>
</dbReference>
<sequence length="454" mass="46987">MEIWELGAVELAAALRARECSAVEALAAVLERAEAVADLNPFALRLDERALASAIDADAQLAAGEGGPLCGVPLTVKDSHYMAGVPTSHGTRAVPPYVPAETVTAVRRLEAAGAVIFAKTATPEFCYAGTTPGTHNPHDPTRTPGGSSGGAAVAVAAHVGPLALGGDGGGSIRIPAAFCGIVGFKPTFGAVPREPSSQGWKTLVAYGPLARCVADARLMFETLAGEDPYDRHSVDVNLKGTVPFTFAAGADGPISGDGNLKGTVPFRFAACDTLGTLDDEVRAAFRNVCAEVGANDDAPNLPNNAATWAAIATAEARWADAEAFASPELGRYARSFLEAGDAVTAEAYIRAQMYREEIHRAYAQLFERSGLLLTPTVGCEAFDASLAAPPTVPDWGAYLFDANLAGLPACAIPMGRGRDGLPISLQITGPRGADGAVLAAAEHIEELLHVARYV</sequence>
<evidence type="ECO:0000259" key="2">
    <source>
        <dbReference type="Pfam" id="PF01425"/>
    </source>
</evidence>
<proteinExistence type="inferred from homology"/>
<comment type="similarity">
    <text evidence="1">Belongs to the amidase family.</text>
</comment>
<dbReference type="Pfam" id="PF01425">
    <property type="entry name" value="Amidase"/>
    <property type="match status" value="1"/>
</dbReference>
<evidence type="ECO:0000313" key="4">
    <source>
        <dbReference type="Proteomes" id="UP001149140"/>
    </source>
</evidence>
<dbReference type="EMBL" id="JAPDOD010000003">
    <property type="protein sequence ID" value="MDA0159719.1"/>
    <property type="molecule type" value="Genomic_DNA"/>
</dbReference>